<organism evidence="2 3">
    <name type="scientific">Salix koriyanagi</name>
    <dbReference type="NCBI Taxonomy" id="2511006"/>
    <lineage>
        <taxon>Eukaryota</taxon>
        <taxon>Viridiplantae</taxon>
        <taxon>Streptophyta</taxon>
        <taxon>Embryophyta</taxon>
        <taxon>Tracheophyta</taxon>
        <taxon>Spermatophyta</taxon>
        <taxon>Magnoliopsida</taxon>
        <taxon>eudicotyledons</taxon>
        <taxon>Gunneridae</taxon>
        <taxon>Pentapetalae</taxon>
        <taxon>rosids</taxon>
        <taxon>fabids</taxon>
        <taxon>Malpighiales</taxon>
        <taxon>Salicaceae</taxon>
        <taxon>Saliceae</taxon>
        <taxon>Salix</taxon>
    </lineage>
</organism>
<feature type="compositionally biased region" description="Acidic residues" evidence="1">
    <location>
        <begin position="181"/>
        <end position="210"/>
    </location>
</feature>
<feature type="region of interest" description="Disordered" evidence="1">
    <location>
        <begin position="110"/>
        <end position="221"/>
    </location>
</feature>
<dbReference type="AlphaFoldDB" id="A0A9Q1ANG8"/>
<dbReference type="Proteomes" id="UP001151752">
    <property type="component" value="Chromosome 16"/>
</dbReference>
<feature type="compositionally biased region" description="Basic and acidic residues" evidence="1">
    <location>
        <begin position="115"/>
        <end position="126"/>
    </location>
</feature>
<evidence type="ECO:0000256" key="1">
    <source>
        <dbReference type="SAM" id="MobiDB-lite"/>
    </source>
</evidence>
<protein>
    <submittedName>
        <fullName evidence="2">Uncharacterized protein</fullName>
    </submittedName>
</protein>
<evidence type="ECO:0000313" key="2">
    <source>
        <dbReference type="EMBL" id="KAJ6777869.1"/>
    </source>
</evidence>
<feature type="compositionally biased region" description="Basic and acidic residues" evidence="1">
    <location>
        <begin position="145"/>
        <end position="155"/>
    </location>
</feature>
<dbReference type="EMBL" id="JAPFFM010000001">
    <property type="protein sequence ID" value="KAJ6777869.1"/>
    <property type="molecule type" value="Genomic_DNA"/>
</dbReference>
<feature type="compositionally biased region" description="Basic residues" evidence="1">
    <location>
        <begin position="331"/>
        <end position="342"/>
    </location>
</feature>
<feature type="region of interest" description="Disordered" evidence="1">
    <location>
        <begin position="261"/>
        <end position="304"/>
    </location>
</feature>
<proteinExistence type="predicted"/>
<accession>A0A9Q1ANG8</accession>
<name>A0A9Q1ANG8_9ROSI</name>
<reference evidence="2" key="1">
    <citation type="submission" date="2022-11" db="EMBL/GenBank/DDBJ databases">
        <authorList>
            <person name="Hyden B.L."/>
            <person name="Feng K."/>
            <person name="Yates T."/>
            <person name="Jawdy S."/>
            <person name="Smart L.B."/>
            <person name="Muchero W."/>
        </authorList>
    </citation>
    <scope>NUCLEOTIDE SEQUENCE</scope>
    <source>
        <tissue evidence="2">Shoot tip</tissue>
    </source>
</reference>
<gene>
    <name evidence="2" type="ORF">OIU74_001776</name>
</gene>
<comment type="caution">
    <text evidence="2">The sequence shown here is derived from an EMBL/GenBank/DDBJ whole genome shotgun (WGS) entry which is preliminary data.</text>
</comment>
<keyword evidence="3" id="KW-1185">Reference proteome</keyword>
<reference evidence="2" key="2">
    <citation type="journal article" date="2023" name="Int. J. Mol. Sci.">
        <title>De Novo Assembly and Annotation of 11 Diverse Shrub Willow (Salix) Genomes Reveals Novel Gene Organization in Sex-Linked Regions.</title>
        <authorList>
            <person name="Hyden B."/>
            <person name="Feng K."/>
            <person name="Yates T.B."/>
            <person name="Jawdy S."/>
            <person name="Cereghino C."/>
            <person name="Smart L.B."/>
            <person name="Muchero W."/>
        </authorList>
    </citation>
    <scope>NUCLEOTIDE SEQUENCE</scope>
    <source>
        <tissue evidence="2">Shoot tip</tissue>
    </source>
</reference>
<feature type="region of interest" description="Disordered" evidence="1">
    <location>
        <begin position="316"/>
        <end position="349"/>
    </location>
</feature>
<sequence length="372" mass="42279">MDLPFSSNNDLLAYGRKKNVNQLSEAKVFASNLSNTRTKSESSRKAKYAENFSQFAVPDQMKYLKGRALQLPRKGNRVDLSNHAEPTWHSKNQGQVFSVDSTNKVNDWNMRSKKWRTERESPDRNFKAYRASSPQVNDRMVLSEVKAKPSREKMRGSVTQNGGPDKGALKGNRIYRKGEETETDSSEQYEEGEEEEEEEEEEKEEEEEDSNPLMRSKSAYPIGISEGYRSSFLKSSVDAKKASSIKKDVLENELAFNGVNQFSKKGQMPGYSSKAKQKGKMQETRSSSARVLEDGSPIGYAKLKDDNDRNRIHRSGKIGQLRVESGERLRRTSLKAHHSDRKKKGEVSHEYIVDDEDELLETQLMSDENALG</sequence>
<evidence type="ECO:0000313" key="3">
    <source>
        <dbReference type="Proteomes" id="UP001151752"/>
    </source>
</evidence>